<dbReference type="EMBL" id="PVTE01000014">
    <property type="protein sequence ID" value="PRY35423.1"/>
    <property type="molecule type" value="Genomic_DNA"/>
</dbReference>
<accession>A0A2T0SPY4</accession>
<evidence type="ECO:0008006" key="3">
    <source>
        <dbReference type="Google" id="ProtNLM"/>
    </source>
</evidence>
<organism evidence="1 2">
    <name type="scientific">Spirosoma oryzae</name>
    <dbReference type="NCBI Taxonomy" id="1469603"/>
    <lineage>
        <taxon>Bacteria</taxon>
        <taxon>Pseudomonadati</taxon>
        <taxon>Bacteroidota</taxon>
        <taxon>Cytophagia</taxon>
        <taxon>Cytophagales</taxon>
        <taxon>Cytophagaceae</taxon>
        <taxon>Spirosoma</taxon>
    </lineage>
</organism>
<dbReference type="Proteomes" id="UP000238375">
    <property type="component" value="Unassembled WGS sequence"/>
</dbReference>
<gene>
    <name evidence="1" type="ORF">CLV58_1147</name>
</gene>
<proteinExistence type="predicted"/>
<evidence type="ECO:0000313" key="2">
    <source>
        <dbReference type="Proteomes" id="UP000238375"/>
    </source>
</evidence>
<name>A0A2T0SPY4_9BACT</name>
<dbReference type="AlphaFoldDB" id="A0A2T0SPY4"/>
<sequence length="107" mass="12482">MNTNPILFAVETPLDFVVSLSENRWQLIVTQKHPVLAGQEELIKLTLEDPDEIRRSKSDERVYLFYRTTGTKRWTCVVVKHQDSEESFLITAYPTDAIKEGDILWTR</sequence>
<comment type="caution">
    <text evidence="1">The sequence shown here is derived from an EMBL/GenBank/DDBJ whole genome shotgun (WGS) entry which is preliminary data.</text>
</comment>
<reference evidence="1 2" key="1">
    <citation type="submission" date="2018-03" db="EMBL/GenBank/DDBJ databases">
        <title>Genomic Encyclopedia of Archaeal and Bacterial Type Strains, Phase II (KMG-II): from individual species to whole genera.</title>
        <authorList>
            <person name="Goeker M."/>
        </authorList>
    </citation>
    <scope>NUCLEOTIDE SEQUENCE [LARGE SCALE GENOMIC DNA]</scope>
    <source>
        <strain evidence="1 2">DSM 28354</strain>
    </source>
</reference>
<keyword evidence="2" id="KW-1185">Reference proteome</keyword>
<protein>
    <recommendedName>
        <fullName evidence="3">DUF4258 domain-containing protein</fullName>
    </recommendedName>
</protein>
<dbReference type="RefSeq" id="WP_211300868.1">
    <property type="nucleotide sequence ID" value="NZ_PVTE01000014.1"/>
</dbReference>
<evidence type="ECO:0000313" key="1">
    <source>
        <dbReference type="EMBL" id="PRY35423.1"/>
    </source>
</evidence>